<reference evidence="8 9" key="1">
    <citation type="submission" date="2014-04" db="EMBL/GenBank/DDBJ databases">
        <authorList>
            <consortium name="DOE Joint Genome Institute"/>
            <person name="Kuo A."/>
            <person name="Kohler A."/>
            <person name="Jargeat P."/>
            <person name="Nagy L.G."/>
            <person name="Floudas D."/>
            <person name="Copeland A."/>
            <person name="Barry K.W."/>
            <person name="Cichocki N."/>
            <person name="Veneault-Fourrey C."/>
            <person name="LaButti K."/>
            <person name="Lindquist E.A."/>
            <person name="Lipzen A."/>
            <person name="Lundell T."/>
            <person name="Morin E."/>
            <person name="Murat C."/>
            <person name="Sun H."/>
            <person name="Tunlid A."/>
            <person name="Henrissat B."/>
            <person name="Grigoriev I.V."/>
            <person name="Hibbett D.S."/>
            <person name="Martin F."/>
            <person name="Nordberg H.P."/>
            <person name="Cantor M.N."/>
            <person name="Hua S.X."/>
        </authorList>
    </citation>
    <scope>NUCLEOTIDE SEQUENCE [LARGE SCALE GENOMIC DNA]</scope>
    <source>
        <strain evidence="8 9">Ve08.2h10</strain>
    </source>
</reference>
<dbReference type="OrthoDB" id="5464at2759"/>
<feature type="region of interest" description="Disordered" evidence="6">
    <location>
        <begin position="1"/>
        <end position="38"/>
    </location>
</feature>
<organism evidence="8 9">
    <name type="scientific">Paxillus rubicundulus Ve08.2h10</name>
    <dbReference type="NCBI Taxonomy" id="930991"/>
    <lineage>
        <taxon>Eukaryota</taxon>
        <taxon>Fungi</taxon>
        <taxon>Dikarya</taxon>
        <taxon>Basidiomycota</taxon>
        <taxon>Agaricomycotina</taxon>
        <taxon>Agaricomycetes</taxon>
        <taxon>Agaricomycetidae</taxon>
        <taxon>Boletales</taxon>
        <taxon>Paxilineae</taxon>
        <taxon>Paxillaceae</taxon>
        <taxon>Paxillus</taxon>
    </lineage>
</organism>
<comment type="similarity">
    <text evidence="1 5">Belongs to the proline oxidase family.</text>
</comment>
<dbReference type="STRING" id="930991.A0A0D0DNS7"/>
<dbReference type="InParanoid" id="A0A0D0DNS7"/>
<comment type="catalytic activity">
    <reaction evidence="5">
        <text>L-proline + a quinone = (S)-1-pyrroline-5-carboxylate + a quinol + H(+)</text>
        <dbReference type="Rhea" id="RHEA:23784"/>
        <dbReference type="ChEBI" id="CHEBI:15378"/>
        <dbReference type="ChEBI" id="CHEBI:17388"/>
        <dbReference type="ChEBI" id="CHEBI:24646"/>
        <dbReference type="ChEBI" id="CHEBI:60039"/>
        <dbReference type="ChEBI" id="CHEBI:132124"/>
        <dbReference type="EC" id="1.5.5.2"/>
    </reaction>
</comment>
<accession>A0A0D0DNS7</accession>
<dbReference type="GO" id="GO:0004657">
    <property type="term" value="F:proline dehydrogenase activity"/>
    <property type="evidence" value="ECO:0007669"/>
    <property type="project" value="UniProtKB-EC"/>
</dbReference>
<evidence type="ECO:0000256" key="6">
    <source>
        <dbReference type="SAM" id="MobiDB-lite"/>
    </source>
</evidence>
<evidence type="ECO:0000256" key="5">
    <source>
        <dbReference type="RuleBase" id="RU364054"/>
    </source>
</evidence>
<dbReference type="InterPro" id="IPR029041">
    <property type="entry name" value="FAD-linked_oxidoreductase-like"/>
</dbReference>
<evidence type="ECO:0000313" key="9">
    <source>
        <dbReference type="Proteomes" id="UP000054538"/>
    </source>
</evidence>
<reference evidence="9" key="2">
    <citation type="submission" date="2015-01" db="EMBL/GenBank/DDBJ databases">
        <title>Evolutionary Origins and Diversification of the Mycorrhizal Mutualists.</title>
        <authorList>
            <consortium name="DOE Joint Genome Institute"/>
            <consortium name="Mycorrhizal Genomics Consortium"/>
            <person name="Kohler A."/>
            <person name="Kuo A."/>
            <person name="Nagy L.G."/>
            <person name="Floudas D."/>
            <person name="Copeland A."/>
            <person name="Barry K.W."/>
            <person name="Cichocki N."/>
            <person name="Veneault-Fourrey C."/>
            <person name="LaButti K."/>
            <person name="Lindquist E.A."/>
            <person name="Lipzen A."/>
            <person name="Lundell T."/>
            <person name="Morin E."/>
            <person name="Murat C."/>
            <person name="Riley R."/>
            <person name="Ohm R."/>
            <person name="Sun H."/>
            <person name="Tunlid A."/>
            <person name="Henrissat B."/>
            <person name="Grigoriev I.V."/>
            <person name="Hibbett D.S."/>
            <person name="Martin F."/>
        </authorList>
    </citation>
    <scope>NUCLEOTIDE SEQUENCE [LARGE SCALE GENOMIC DNA]</scope>
    <source>
        <strain evidence="9">Ve08.2h10</strain>
    </source>
</reference>
<evidence type="ECO:0000256" key="1">
    <source>
        <dbReference type="ARBA" id="ARBA00005869"/>
    </source>
</evidence>
<dbReference type="HOGENOM" id="CLU_018202_1_1_1"/>
<keyword evidence="3 5" id="KW-0560">Oxidoreductase</keyword>
<proteinExistence type="inferred from homology"/>
<feature type="domain" description="Proline dehydrogenase" evidence="7">
    <location>
        <begin position="238"/>
        <end position="575"/>
    </location>
</feature>
<evidence type="ECO:0000256" key="3">
    <source>
        <dbReference type="ARBA" id="ARBA00023002"/>
    </source>
</evidence>
<protein>
    <recommendedName>
        <fullName evidence="2 5">Proline dehydrogenase</fullName>
        <ecNumber evidence="2 5">1.5.5.2</ecNumber>
    </recommendedName>
</protein>
<comment type="cofactor">
    <cofactor evidence="5">
        <name>FAD</name>
        <dbReference type="ChEBI" id="CHEBI:57692"/>
    </cofactor>
</comment>
<dbReference type="GO" id="GO:0071949">
    <property type="term" value="F:FAD binding"/>
    <property type="evidence" value="ECO:0007669"/>
    <property type="project" value="TreeGrafter"/>
</dbReference>
<dbReference type="InterPro" id="IPR015659">
    <property type="entry name" value="Proline_oxidase"/>
</dbReference>
<evidence type="ECO:0000256" key="4">
    <source>
        <dbReference type="ARBA" id="ARBA00023062"/>
    </source>
</evidence>
<dbReference type="GO" id="GO:0010133">
    <property type="term" value="P:L-proline catabolic process to L-glutamate"/>
    <property type="evidence" value="ECO:0007669"/>
    <property type="project" value="TreeGrafter"/>
</dbReference>
<name>A0A0D0DNS7_9AGAM</name>
<dbReference type="SUPFAM" id="SSF51730">
    <property type="entry name" value="FAD-linked oxidoreductase"/>
    <property type="match status" value="1"/>
</dbReference>
<comment type="function">
    <text evidence="5">Converts proline to delta-1-pyrroline-5-carboxylate.</text>
</comment>
<dbReference type="AlphaFoldDB" id="A0A0D0DNS7"/>
<dbReference type="EC" id="1.5.5.2" evidence="2 5"/>
<gene>
    <name evidence="8" type="ORF">PAXRUDRAFT_787488</name>
</gene>
<dbReference type="PANTHER" id="PTHR13914:SF0">
    <property type="entry name" value="PROLINE DEHYDROGENASE 1, MITOCHONDRIAL"/>
    <property type="match status" value="1"/>
</dbReference>
<dbReference type="EMBL" id="KN825176">
    <property type="protein sequence ID" value="KIK93538.1"/>
    <property type="molecule type" value="Genomic_DNA"/>
</dbReference>
<dbReference type="Gene3D" id="3.20.20.220">
    <property type="match status" value="1"/>
</dbReference>
<evidence type="ECO:0000259" key="7">
    <source>
        <dbReference type="Pfam" id="PF01619"/>
    </source>
</evidence>
<keyword evidence="9" id="KW-1185">Reference proteome</keyword>
<sequence length="602" mass="65799">MHMIRRPPSIRLPSSARRRLSTPTISPSPPPPRSRPLHPIRTTLLLTSTLSLGALTLGLYTDAKTCPSSPFTNPNSETISITSFNTSSNTPPPLLTLFRTYFVYGLISIDTLVDNAPEIFDVLVKAPLLGGIVEAIVRRTFFDHFVGSDTAHGARPLLSRLRGENKGVLLAYSVEVDEGQAAGVKHHDHPTQNFGARKSEGQLAHKRIVAKLVQSIDVAADFEDGIGIPGVEGRRTWVAVKLTALVANANALRNLSLHLVRTRPGLNPHVPFPGTPESSDLAVLDPRIPEGSPLTTQDVEDLIELYDDLNRICTRAKERRVRVVLDAEYSWYQPAIDAFGHALMERFNKGVEVQPLVYVTYQAYLRRTPTHLARSLTLARQKNYALGVKLVRGAYHPHELAAHPTTAISSKASNTAASISISPEQYPPVHLSKPNTDACYNECAKVLVRAIADDLRASGSPAVSPPSPRAPRIGVLFGTHNWVSSELILGELVKNQLAREGTTADGERKGTLLLPSEVAERFTFGQLYGMSDSLTDYLVGRIKSTIPCVIKYVPYGALVEVMPYLSRRAIENKSVLGDGGAVRERKEAARSIWKRVFGGVGL</sequence>
<keyword evidence="5" id="KW-0285">Flavoprotein</keyword>
<dbReference type="InterPro" id="IPR002872">
    <property type="entry name" value="Proline_DH_dom"/>
</dbReference>
<dbReference type="PANTHER" id="PTHR13914">
    <property type="entry name" value="PROLINE OXIDASE"/>
    <property type="match status" value="1"/>
</dbReference>
<keyword evidence="5" id="KW-0274">FAD</keyword>
<evidence type="ECO:0000313" key="8">
    <source>
        <dbReference type="EMBL" id="KIK93538.1"/>
    </source>
</evidence>
<dbReference type="Proteomes" id="UP000054538">
    <property type="component" value="Unassembled WGS sequence"/>
</dbReference>
<keyword evidence="4 5" id="KW-0642">Proline metabolism</keyword>
<dbReference type="FunCoup" id="A0A0D0DNS7">
    <property type="interactions" value="268"/>
</dbReference>
<evidence type="ECO:0000256" key="2">
    <source>
        <dbReference type="ARBA" id="ARBA00012695"/>
    </source>
</evidence>
<dbReference type="Pfam" id="PF01619">
    <property type="entry name" value="Pro_dh"/>
    <property type="match status" value="1"/>
</dbReference>
<dbReference type="GO" id="GO:0005739">
    <property type="term" value="C:mitochondrion"/>
    <property type="evidence" value="ECO:0007669"/>
    <property type="project" value="TreeGrafter"/>
</dbReference>